<dbReference type="Proteomes" id="UP000663870">
    <property type="component" value="Unassembled WGS sequence"/>
</dbReference>
<feature type="domain" description="Ferritin-like diiron" evidence="7">
    <location>
        <begin position="22"/>
        <end position="175"/>
    </location>
</feature>
<proteinExistence type="inferred from homology"/>
<evidence type="ECO:0000313" key="12">
    <source>
        <dbReference type="Proteomes" id="UP000663864"/>
    </source>
</evidence>
<reference evidence="9" key="1">
    <citation type="submission" date="2021-02" db="EMBL/GenBank/DDBJ databases">
        <authorList>
            <person name="Nowell W R."/>
        </authorList>
    </citation>
    <scope>NUCLEOTIDE SEQUENCE</scope>
</reference>
<feature type="signal peptide" evidence="6">
    <location>
        <begin position="1"/>
        <end position="19"/>
    </location>
</feature>
<dbReference type="InterPro" id="IPR009040">
    <property type="entry name" value="Ferritin-like_diiron"/>
</dbReference>
<dbReference type="EMBL" id="CAJNOT010001071">
    <property type="protein sequence ID" value="CAF1139675.1"/>
    <property type="molecule type" value="Genomic_DNA"/>
</dbReference>
<dbReference type="Proteomes" id="UP000663854">
    <property type="component" value="Unassembled WGS sequence"/>
</dbReference>
<dbReference type="EC" id="1.16.3.1" evidence="5"/>
<dbReference type="Proteomes" id="UP000663836">
    <property type="component" value="Unassembled WGS sequence"/>
</dbReference>
<dbReference type="EMBL" id="CAJNOL010002271">
    <property type="protein sequence ID" value="CAF1482598.1"/>
    <property type="molecule type" value="Genomic_DNA"/>
</dbReference>
<dbReference type="PANTHER" id="PTHR11431">
    <property type="entry name" value="FERRITIN"/>
    <property type="match status" value="1"/>
</dbReference>
<evidence type="ECO:0000256" key="2">
    <source>
        <dbReference type="ARBA" id="ARBA00025111"/>
    </source>
</evidence>
<dbReference type="InterPro" id="IPR012347">
    <property type="entry name" value="Ferritin-like"/>
</dbReference>
<protein>
    <recommendedName>
        <fullName evidence="5">Ferritin</fullName>
        <ecNumber evidence="5">1.16.3.1</ecNumber>
    </recommendedName>
</protein>
<dbReference type="GO" id="GO:0008199">
    <property type="term" value="F:ferric iron binding"/>
    <property type="evidence" value="ECO:0007669"/>
    <property type="project" value="InterPro"/>
</dbReference>
<keyword evidence="4 5" id="KW-0408">Iron</keyword>
<dbReference type="GO" id="GO:0004322">
    <property type="term" value="F:ferroxidase activity"/>
    <property type="evidence" value="ECO:0007669"/>
    <property type="project" value="UniProtKB-EC"/>
</dbReference>
<evidence type="ECO:0000256" key="1">
    <source>
        <dbReference type="ARBA" id="ARBA00023002"/>
    </source>
</evidence>
<dbReference type="EMBL" id="CAJNOH010000039">
    <property type="protein sequence ID" value="CAF0796560.1"/>
    <property type="molecule type" value="Genomic_DNA"/>
</dbReference>
<feature type="binding site" evidence="4">
    <location>
        <position position="39"/>
    </location>
    <ligand>
        <name>Fe cation</name>
        <dbReference type="ChEBI" id="CHEBI:24875"/>
        <label>1</label>
    </ligand>
</feature>
<comment type="catalytic activity">
    <reaction evidence="3 5">
        <text>4 Fe(2+) + O2 + 4 H(+) = 4 Fe(3+) + 2 H2O</text>
        <dbReference type="Rhea" id="RHEA:11148"/>
        <dbReference type="ChEBI" id="CHEBI:15377"/>
        <dbReference type="ChEBI" id="CHEBI:15378"/>
        <dbReference type="ChEBI" id="CHEBI:15379"/>
        <dbReference type="ChEBI" id="CHEBI:29033"/>
        <dbReference type="ChEBI" id="CHEBI:29034"/>
        <dbReference type="EC" id="1.16.3.1"/>
    </reaction>
</comment>
<evidence type="ECO:0000259" key="7">
    <source>
        <dbReference type="PROSITE" id="PS50905"/>
    </source>
</evidence>
<gene>
    <name evidence="11" type="ORF">JBS370_LOCUS8874</name>
    <name evidence="10" type="ORF">JXQ802_LOCUS39390</name>
    <name evidence="8" type="ORF">PYM288_LOCUS4399</name>
    <name evidence="9" type="ORF">ZHD862_LOCUS19575</name>
</gene>
<keyword evidence="13" id="KW-1185">Reference proteome</keyword>
<organism evidence="9 12">
    <name type="scientific">Rotaria sordida</name>
    <dbReference type="NCBI Taxonomy" id="392033"/>
    <lineage>
        <taxon>Eukaryota</taxon>
        <taxon>Metazoa</taxon>
        <taxon>Spiralia</taxon>
        <taxon>Gnathifera</taxon>
        <taxon>Rotifera</taxon>
        <taxon>Eurotatoria</taxon>
        <taxon>Bdelloidea</taxon>
        <taxon>Philodinida</taxon>
        <taxon>Philodinidae</taxon>
        <taxon>Rotaria</taxon>
    </lineage>
</organism>
<comment type="caution">
    <text evidence="9">The sequence shown here is derived from an EMBL/GenBank/DDBJ whole genome shotgun (WGS) entry which is preliminary data.</text>
</comment>
<dbReference type="SUPFAM" id="SSF47240">
    <property type="entry name" value="Ferritin-like"/>
    <property type="match status" value="1"/>
</dbReference>
<dbReference type="InterPro" id="IPR009078">
    <property type="entry name" value="Ferritin-like_SF"/>
</dbReference>
<comment type="function">
    <text evidence="2">Stores iron in a soluble, non-toxic, readily available form. Important for iron homeostasis. Has ferroxidase activity. Iron is taken up in the ferrous form and deposited as ferric hydroxides after oxidation.</text>
</comment>
<name>A0A814S2R6_9BILA</name>
<evidence type="ECO:0000313" key="13">
    <source>
        <dbReference type="Proteomes" id="UP000663870"/>
    </source>
</evidence>
<evidence type="ECO:0000256" key="6">
    <source>
        <dbReference type="SAM" id="SignalP"/>
    </source>
</evidence>
<evidence type="ECO:0000313" key="11">
    <source>
        <dbReference type="EMBL" id="CAF3691411.1"/>
    </source>
</evidence>
<sequence length="202" mass="23062">MHTISFITFIILLQSIVQPSSIILTSNVAKCLSDLATQELSDSYNYLQLSSKFGATNAYPGFSSLFIKLSDDDSSKAHDLIKFLTLRRAKLDRLINTNGVRIRTEITNAMDIYNGLLEARNQNKEAWNIVVRCHQEAANISDANVQDYLESHILEHHIEIDKHLADFENRLNQAPISEKKLATFMLDEELLDTYGDRRKDIF</sequence>
<dbReference type="EMBL" id="CAJOBD010000578">
    <property type="protein sequence ID" value="CAF3691411.1"/>
    <property type="molecule type" value="Genomic_DNA"/>
</dbReference>
<comment type="function">
    <text evidence="5">Stores iron in a soluble, non-toxic, readily available form. Important for iron homeostasis. Iron is taken up in the ferrous form and deposited as ferric hydroxides after oxidation.</text>
</comment>
<evidence type="ECO:0000313" key="9">
    <source>
        <dbReference type="EMBL" id="CAF1139675.1"/>
    </source>
</evidence>
<dbReference type="PROSITE" id="PS50905">
    <property type="entry name" value="FERRITIN_LIKE"/>
    <property type="match status" value="1"/>
</dbReference>
<keyword evidence="1 5" id="KW-0560">Oxidoreductase</keyword>
<evidence type="ECO:0000256" key="5">
    <source>
        <dbReference type="RuleBase" id="RU361145"/>
    </source>
</evidence>
<comment type="similarity">
    <text evidence="5">Belongs to the ferritin family.</text>
</comment>
<evidence type="ECO:0000256" key="3">
    <source>
        <dbReference type="ARBA" id="ARBA00047990"/>
    </source>
</evidence>
<keyword evidence="6" id="KW-0732">Signal</keyword>
<dbReference type="Gene3D" id="1.20.1260.10">
    <property type="match status" value="1"/>
</dbReference>
<dbReference type="GO" id="GO:0006826">
    <property type="term" value="P:iron ion transport"/>
    <property type="evidence" value="ECO:0007669"/>
    <property type="project" value="InterPro"/>
</dbReference>
<dbReference type="PANTHER" id="PTHR11431:SF75">
    <property type="entry name" value="FERRITIN"/>
    <property type="match status" value="1"/>
</dbReference>
<dbReference type="GO" id="GO:0005737">
    <property type="term" value="C:cytoplasm"/>
    <property type="evidence" value="ECO:0007669"/>
    <property type="project" value="TreeGrafter"/>
</dbReference>
<accession>A0A814S2R6</accession>
<evidence type="ECO:0000313" key="8">
    <source>
        <dbReference type="EMBL" id="CAF0796560.1"/>
    </source>
</evidence>
<keyword evidence="4 5" id="KW-0479">Metal-binding</keyword>
<dbReference type="AlphaFoldDB" id="A0A814S2R6"/>
<evidence type="ECO:0000313" key="10">
    <source>
        <dbReference type="EMBL" id="CAF1482598.1"/>
    </source>
</evidence>
<keyword evidence="5" id="KW-0409">Iron storage</keyword>
<dbReference type="Proteomes" id="UP000663864">
    <property type="component" value="Unassembled WGS sequence"/>
</dbReference>
<feature type="chain" id="PRO_5035685333" description="Ferritin" evidence="6">
    <location>
        <begin position="20"/>
        <end position="202"/>
    </location>
</feature>
<dbReference type="GO" id="GO:0008198">
    <property type="term" value="F:ferrous iron binding"/>
    <property type="evidence" value="ECO:0007669"/>
    <property type="project" value="TreeGrafter"/>
</dbReference>
<dbReference type="InterPro" id="IPR001519">
    <property type="entry name" value="Ferritin"/>
</dbReference>
<evidence type="ECO:0000256" key="4">
    <source>
        <dbReference type="PIRSR" id="PIRSR601519-1"/>
    </source>
</evidence>
<dbReference type="GO" id="GO:0006879">
    <property type="term" value="P:intracellular iron ion homeostasis"/>
    <property type="evidence" value="ECO:0007669"/>
    <property type="project" value="UniProtKB-KW"/>
</dbReference>